<sequence length="179" mass="20086">MAFAHDTTEALEAAAFLANSELEPDTMTDFDHLEAFFDDFHYSGSHPVPQDLEQVRAIRARVRALFKASRDQAVPLVNAILAQQQALPQVVRHDGVDWHIHATSDDRPLAERILVETAMALIDVIRADEFQRFGDCEMDDCDGVVVDLSRNRSRKYCSVTCTNRAAQAAYRARQAEEAP</sequence>
<dbReference type="RefSeq" id="WP_203653031.1">
    <property type="nucleotide sequence ID" value="NZ_BONR01000001.1"/>
</dbReference>
<proteinExistence type="predicted"/>
<protein>
    <recommendedName>
        <fullName evidence="1">Zinc finger CGNR domain-containing protein</fullName>
    </recommendedName>
</protein>
<gene>
    <name evidence="2" type="ORF">Dac01nite_03320</name>
</gene>
<dbReference type="PANTHER" id="PTHR35525:SF3">
    <property type="entry name" value="BLL6575 PROTEIN"/>
    <property type="match status" value="1"/>
</dbReference>
<dbReference type="EMBL" id="BONR01000001">
    <property type="protein sequence ID" value="GIG53580.1"/>
    <property type="molecule type" value="Genomic_DNA"/>
</dbReference>
<feature type="domain" description="Zinc finger CGNR" evidence="1">
    <location>
        <begin position="132"/>
        <end position="174"/>
    </location>
</feature>
<reference evidence="2" key="1">
    <citation type="submission" date="2021-01" db="EMBL/GenBank/DDBJ databases">
        <title>Whole genome shotgun sequence of Demequina activiva NBRC 110675.</title>
        <authorList>
            <person name="Komaki H."/>
            <person name="Tamura T."/>
        </authorList>
    </citation>
    <scope>NUCLEOTIDE SEQUENCE</scope>
    <source>
        <strain evidence="2">NBRC 110675</strain>
    </source>
</reference>
<dbReference type="Pfam" id="PF11706">
    <property type="entry name" value="zf-CGNR"/>
    <property type="match status" value="1"/>
</dbReference>
<dbReference type="Gene3D" id="1.10.3300.10">
    <property type="entry name" value="Jann2411-like domain"/>
    <property type="match status" value="1"/>
</dbReference>
<name>A0A919PZK0_9MICO</name>
<evidence type="ECO:0000259" key="1">
    <source>
        <dbReference type="Pfam" id="PF11706"/>
    </source>
</evidence>
<dbReference type="Proteomes" id="UP000652354">
    <property type="component" value="Unassembled WGS sequence"/>
</dbReference>
<dbReference type="AlphaFoldDB" id="A0A919PZK0"/>
<organism evidence="2 3">
    <name type="scientific">Demequina activiva</name>
    <dbReference type="NCBI Taxonomy" id="1582364"/>
    <lineage>
        <taxon>Bacteria</taxon>
        <taxon>Bacillati</taxon>
        <taxon>Actinomycetota</taxon>
        <taxon>Actinomycetes</taxon>
        <taxon>Micrococcales</taxon>
        <taxon>Demequinaceae</taxon>
        <taxon>Demequina</taxon>
    </lineage>
</organism>
<accession>A0A919PZK0</accession>
<dbReference type="Pfam" id="PF07336">
    <property type="entry name" value="ABATE"/>
    <property type="match status" value="1"/>
</dbReference>
<evidence type="ECO:0000313" key="3">
    <source>
        <dbReference type="Proteomes" id="UP000652354"/>
    </source>
</evidence>
<evidence type="ECO:0000313" key="2">
    <source>
        <dbReference type="EMBL" id="GIG53580.1"/>
    </source>
</evidence>
<dbReference type="PANTHER" id="PTHR35525">
    <property type="entry name" value="BLL6575 PROTEIN"/>
    <property type="match status" value="1"/>
</dbReference>
<keyword evidence="3" id="KW-1185">Reference proteome</keyword>
<dbReference type="InterPro" id="IPR021005">
    <property type="entry name" value="Znf_CGNR"/>
</dbReference>
<dbReference type="InterPro" id="IPR010852">
    <property type="entry name" value="ABATE"/>
</dbReference>
<dbReference type="InterPro" id="IPR023286">
    <property type="entry name" value="ABATE_dom_sf"/>
</dbReference>
<dbReference type="SUPFAM" id="SSF160904">
    <property type="entry name" value="Jann2411-like"/>
    <property type="match status" value="1"/>
</dbReference>
<comment type="caution">
    <text evidence="2">The sequence shown here is derived from an EMBL/GenBank/DDBJ whole genome shotgun (WGS) entry which is preliminary data.</text>
</comment>